<keyword evidence="2" id="KW-0812">Transmembrane</keyword>
<keyword evidence="2" id="KW-1133">Transmembrane helix</keyword>
<feature type="region of interest" description="Disordered" evidence="1">
    <location>
        <begin position="1"/>
        <end position="47"/>
    </location>
</feature>
<feature type="compositionally biased region" description="Basic and acidic residues" evidence="1">
    <location>
        <begin position="1"/>
        <end position="10"/>
    </location>
</feature>
<feature type="compositionally biased region" description="Polar residues" evidence="1">
    <location>
        <begin position="154"/>
        <end position="223"/>
    </location>
</feature>
<proteinExistence type="predicted"/>
<dbReference type="RefSeq" id="WP_062296772.1">
    <property type="nucleotide sequence ID" value="NZ_CP012036.1"/>
</dbReference>
<feature type="compositionally biased region" description="Polar residues" evidence="1">
    <location>
        <begin position="11"/>
        <end position="45"/>
    </location>
</feature>
<evidence type="ECO:0000256" key="2">
    <source>
        <dbReference type="SAM" id="Phobius"/>
    </source>
</evidence>
<keyword evidence="4" id="KW-1185">Reference proteome</keyword>
<dbReference type="EMBL" id="CP012036">
    <property type="protein sequence ID" value="ALF55532.1"/>
    <property type="molecule type" value="Genomic_DNA"/>
</dbReference>
<reference evidence="4" key="1">
    <citation type="submission" date="2015-07" db="EMBL/GenBank/DDBJ databases">
        <title>Genome Of Nitrogen-Fixing Cyanobacterium Nostoc piscinale CENA21 From Solimoes/Amazon River Floodplain Sediments And Comparative Genomics To Uncover Biosynthetic Natural Products Potential.</title>
        <authorList>
            <person name="Leao T.F."/>
            <person name="Leao P.N."/>
            <person name="Guimaraes P.I."/>
            <person name="de Melo A.G.C."/>
            <person name="Ramos R.T.J."/>
            <person name="Silva A."/>
            <person name="Fiore M.F."/>
            <person name="Schneider M.P.C."/>
        </authorList>
    </citation>
    <scope>NUCLEOTIDE SEQUENCE [LARGE SCALE GENOMIC DNA]</scope>
    <source>
        <strain evidence="4">CENA21</strain>
    </source>
</reference>
<evidence type="ECO:0000313" key="4">
    <source>
        <dbReference type="Proteomes" id="UP000062645"/>
    </source>
</evidence>
<dbReference type="Proteomes" id="UP000062645">
    <property type="component" value="Chromosome"/>
</dbReference>
<accession>A0A0M4T5J1</accession>
<sequence length="223" mass="24475">MTNSGDRETYNSETRQQSYTDNYGNTHTNVTRTSESVNNNASSYRNGYANGREIERNYQQANLAARDNENASRGLLLGILLTSLAGLIVGAFWYFNQPRETVINETQPVVTPSPKSELQSPQPQQTTIIERTREVPVVVPQQQVPPVNIPSQPDINITVPSQQPSNSETQTTPRQNSTNNSGDSSQTNTSKTVVPQSSDQPNGKSDTNSSTTDNVGTEKSQSR</sequence>
<organism evidence="3 4">
    <name type="scientific">Nostoc piscinale CENA21</name>
    <dbReference type="NCBI Taxonomy" id="224013"/>
    <lineage>
        <taxon>Bacteria</taxon>
        <taxon>Bacillati</taxon>
        <taxon>Cyanobacteriota</taxon>
        <taxon>Cyanophyceae</taxon>
        <taxon>Nostocales</taxon>
        <taxon>Nostocaceae</taxon>
        <taxon>Nostoc</taxon>
    </lineage>
</organism>
<feature type="compositionally biased region" description="Low complexity" evidence="1">
    <location>
        <begin position="141"/>
        <end position="153"/>
    </location>
</feature>
<feature type="region of interest" description="Disordered" evidence="1">
    <location>
        <begin position="141"/>
        <end position="223"/>
    </location>
</feature>
<dbReference type="KEGG" id="npz:ACX27_26190"/>
<reference evidence="3 4" key="2">
    <citation type="journal article" date="2016" name="Genome Announc.">
        <title>Draft Genome Sequence of the N2-Fixing Cyanobacterium Nostoc piscinale CENA21, Isolated from the Brazilian Amazon Floodplain.</title>
        <authorList>
            <person name="Leao T."/>
            <person name="Guimaraes P.I."/>
            <person name="de Melo A.G."/>
            <person name="Ramos R.T."/>
            <person name="Leao P.N."/>
            <person name="Silva A."/>
            <person name="Fiore M.F."/>
            <person name="Schneider M.P."/>
        </authorList>
    </citation>
    <scope>NUCLEOTIDE SEQUENCE [LARGE SCALE GENOMIC DNA]</scope>
    <source>
        <strain evidence="3 4">CENA21</strain>
    </source>
</reference>
<feature type="transmembrane region" description="Helical" evidence="2">
    <location>
        <begin position="75"/>
        <end position="95"/>
    </location>
</feature>
<gene>
    <name evidence="3" type="ORF">ACX27_26190</name>
</gene>
<dbReference type="STRING" id="224013.ACX27_26190"/>
<evidence type="ECO:0000313" key="3">
    <source>
        <dbReference type="EMBL" id="ALF55532.1"/>
    </source>
</evidence>
<dbReference type="AlphaFoldDB" id="A0A0M4T5J1"/>
<keyword evidence="2" id="KW-0472">Membrane</keyword>
<dbReference type="OrthoDB" id="427755at2"/>
<name>A0A0M4T5J1_9NOSO</name>
<evidence type="ECO:0000256" key="1">
    <source>
        <dbReference type="SAM" id="MobiDB-lite"/>
    </source>
</evidence>
<dbReference type="PATRIC" id="fig|224013.5.peg.6272"/>
<protein>
    <submittedName>
        <fullName evidence="3">Uncharacterized protein</fullName>
    </submittedName>
</protein>